<keyword evidence="2" id="KW-1185">Reference proteome</keyword>
<dbReference type="InterPro" id="IPR028978">
    <property type="entry name" value="Chorismate_lyase_/UTRA_dom_sf"/>
</dbReference>
<organism evidence="1 2">
    <name type="scientific">Planotetraspora mira</name>
    <dbReference type="NCBI Taxonomy" id="58121"/>
    <lineage>
        <taxon>Bacteria</taxon>
        <taxon>Bacillati</taxon>
        <taxon>Actinomycetota</taxon>
        <taxon>Actinomycetes</taxon>
        <taxon>Streptosporangiales</taxon>
        <taxon>Streptosporangiaceae</taxon>
        <taxon>Planotetraspora</taxon>
    </lineage>
</organism>
<evidence type="ECO:0000313" key="1">
    <source>
        <dbReference type="EMBL" id="GII31340.1"/>
    </source>
</evidence>
<dbReference type="Gene3D" id="3.40.1410.10">
    <property type="entry name" value="Chorismate lyase-like"/>
    <property type="match status" value="1"/>
</dbReference>
<dbReference type="AlphaFoldDB" id="A0A8J3X856"/>
<dbReference type="Proteomes" id="UP000650628">
    <property type="component" value="Unassembled WGS sequence"/>
</dbReference>
<evidence type="ECO:0000313" key="2">
    <source>
        <dbReference type="Proteomes" id="UP000650628"/>
    </source>
</evidence>
<reference evidence="1 2" key="1">
    <citation type="submission" date="2021-01" db="EMBL/GenBank/DDBJ databases">
        <title>Whole genome shotgun sequence of Planotetraspora mira NBRC 15435.</title>
        <authorList>
            <person name="Komaki H."/>
            <person name="Tamura T."/>
        </authorList>
    </citation>
    <scope>NUCLEOTIDE SEQUENCE [LARGE SCALE GENOMIC DNA]</scope>
    <source>
        <strain evidence="1 2">NBRC 15435</strain>
    </source>
</reference>
<name>A0A8J3X856_9ACTN</name>
<dbReference type="SUPFAM" id="SSF64288">
    <property type="entry name" value="Chorismate lyase-like"/>
    <property type="match status" value="1"/>
</dbReference>
<accession>A0A8J3X856</accession>
<sequence length="62" mass="6705">MIEQITARMPTTDEVKKLGMPKSTSVLDVYAAVRDPGGHPLAVLAVVLPGDRLELEDAYPID</sequence>
<proteinExistence type="predicted"/>
<gene>
    <name evidence="1" type="ORF">Pmi06nite_47820</name>
</gene>
<protein>
    <submittedName>
        <fullName evidence="1">Uncharacterized protein</fullName>
    </submittedName>
</protein>
<comment type="caution">
    <text evidence="1">The sequence shown here is derived from an EMBL/GenBank/DDBJ whole genome shotgun (WGS) entry which is preliminary data.</text>
</comment>
<dbReference type="EMBL" id="BOOO01000024">
    <property type="protein sequence ID" value="GII31340.1"/>
    <property type="molecule type" value="Genomic_DNA"/>
</dbReference>